<dbReference type="Pfam" id="PF14309">
    <property type="entry name" value="DUF4378"/>
    <property type="match status" value="1"/>
</dbReference>
<dbReference type="Proteomes" id="UP000663760">
    <property type="component" value="Chromosome 1"/>
</dbReference>
<evidence type="ECO:0000259" key="2">
    <source>
        <dbReference type="Pfam" id="PF14309"/>
    </source>
</evidence>
<accession>A0A7I8K1E9</accession>
<sequence>METDDQMKLEQSKLPEQGIIPGCLWGTFLSFDIQHSLRLRRILGEKRSANGRHAGGIKAPKMRVNVLTEGDENDILKTEANMVEVGTDLGGKASDKSRMRRLIPQEIYKKYSMFKQKSQKQGLDPSARRFTRTISIHHLECDDYVRSDEKPHEIQSQETSLVLHNSDSSSSTVYMTPFEKSSDKTNEAKRCEACGTMSGPRNNEGHRKLDVLGHQLQENQALLREKLREAKDRLLERQISDRELQGNIFEALELLKTNKELYLRILQEPGMATYSAVQNDLRSGLPLTKSSSFPGPGFSAEFGSRLKLRDEIIPLKSHKRKSQAENIQYEGNIDSVEDDGSPITCACMHDISEETSTSRLLSSVNHAKSEKDNVRALHRFKDLKQRIKDVVKENRKEKHRISLDGVLHKIPYGSAASQEMKGEKPSLLDGPDADRLYGDSLRSVGRNGDSFTRRNSIGHMRRSQSLTESLERYAYLLESNLSREPKRQMSEKLKLVHEESGFQIKKPQKNFERISSLPEFESYYLSEGNQKEVPRDFLHSRSMSLDLAQGNATMDIDGSYCAGPVRSMSVGDIYDESNESKTEKILNSPYDEVIVSQVEGSDTEAKPRSVSAIDSSLLERRHSPEELSSLQGLEMKPDQTQFREMAPSDSCEKESAGDESNVLEADGSDYNKGKIPGTHLNFDELHVQVDGKHEAEFLFVVDMLKKYWSNGIGPSETIHSLEQQLTPTVFSEVEGSVRELESDTMFSEINLDRELLTDLTHEVLENFESSYGLFSWLSHVRSPVKPSTLVASHVLDQAWANVSWHLKYRQEADDTLEHIVDRDFRKNDGWMKLSPEVEHVGIELEALLLDDLVDEALVEFLAREDNQQCPISS</sequence>
<protein>
    <recommendedName>
        <fullName evidence="2">DUF4378 domain-containing protein</fullName>
    </recommendedName>
</protein>
<feature type="region of interest" description="Disordered" evidence="1">
    <location>
        <begin position="598"/>
        <end position="670"/>
    </location>
</feature>
<name>A0A7I8K1E9_SPIIN</name>
<dbReference type="EMBL" id="LR746264">
    <property type="protein sequence ID" value="CAA7389685.1"/>
    <property type="molecule type" value="Genomic_DNA"/>
</dbReference>
<reference evidence="3" key="1">
    <citation type="submission" date="2020-02" db="EMBL/GenBank/DDBJ databases">
        <authorList>
            <person name="Scholz U."/>
            <person name="Mascher M."/>
            <person name="Fiebig A."/>
        </authorList>
    </citation>
    <scope>NUCLEOTIDE SEQUENCE</scope>
</reference>
<gene>
    <name evidence="3" type="ORF">SI8410_01001684</name>
</gene>
<evidence type="ECO:0000313" key="3">
    <source>
        <dbReference type="EMBL" id="CAA7389685.1"/>
    </source>
</evidence>
<evidence type="ECO:0000256" key="1">
    <source>
        <dbReference type="SAM" id="MobiDB-lite"/>
    </source>
</evidence>
<feature type="domain" description="DUF4378" evidence="2">
    <location>
        <begin position="715"/>
        <end position="855"/>
    </location>
</feature>
<dbReference type="PANTHER" id="PTHR47071">
    <property type="entry name" value="PROTEIN TRM32"/>
    <property type="match status" value="1"/>
</dbReference>
<dbReference type="PANTHER" id="PTHR47071:SF9">
    <property type="entry name" value="TRM32-LIKE PROTEIN (DUF3741)"/>
    <property type="match status" value="1"/>
</dbReference>
<dbReference type="OrthoDB" id="758104at2759"/>
<dbReference type="InterPro" id="IPR025486">
    <property type="entry name" value="DUF4378"/>
</dbReference>
<proteinExistence type="predicted"/>
<dbReference type="InterPro" id="IPR044257">
    <property type="entry name" value="TRM32-like"/>
</dbReference>
<dbReference type="AlphaFoldDB" id="A0A7I8K1E9"/>
<organism evidence="3 4">
    <name type="scientific">Spirodela intermedia</name>
    <name type="common">Intermediate duckweed</name>
    <dbReference type="NCBI Taxonomy" id="51605"/>
    <lineage>
        <taxon>Eukaryota</taxon>
        <taxon>Viridiplantae</taxon>
        <taxon>Streptophyta</taxon>
        <taxon>Embryophyta</taxon>
        <taxon>Tracheophyta</taxon>
        <taxon>Spermatophyta</taxon>
        <taxon>Magnoliopsida</taxon>
        <taxon>Liliopsida</taxon>
        <taxon>Araceae</taxon>
        <taxon>Lemnoideae</taxon>
        <taxon>Spirodela</taxon>
    </lineage>
</organism>
<keyword evidence="4" id="KW-1185">Reference proteome</keyword>
<evidence type="ECO:0000313" key="4">
    <source>
        <dbReference type="Proteomes" id="UP000663760"/>
    </source>
</evidence>